<evidence type="ECO:0000313" key="2">
    <source>
        <dbReference type="EMBL" id="TGZ84762.1"/>
    </source>
</evidence>
<proteinExistence type="predicted"/>
<reference evidence="2 3" key="1">
    <citation type="submission" date="2019-04" db="EMBL/GenBank/DDBJ databases">
        <title>Comparative genomics and transcriptomics to analyze fruiting body development in filamentous ascomycetes.</title>
        <authorList>
            <consortium name="DOE Joint Genome Institute"/>
            <person name="Lutkenhaus R."/>
            <person name="Traeger S."/>
            <person name="Breuer J."/>
            <person name="Kuo A."/>
            <person name="Lipzen A."/>
            <person name="Pangilinan J."/>
            <person name="Dilworth D."/>
            <person name="Sandor L."/>
            <person name="Poggeler S."/>
            <person name="Barry K."/>
            <person name="Grigoriev I.V."/>
            <person name="Nowrousian M."/>
        </authorList>
    </citation>
    <scope>NUCLEOTIDE SEQUENCE [LARGE SCALE GENOMIC DNA]</scope>
    <source>
        <strain evidence="2 3">CBS 389.68</strain>
    </source>
</reference>
<protein>
    <submittedName>
        <fullName evidence="2">Uncharacterized protein</fullName>
    </submittedName>
</protein>
<dbReference type="Proteomes" id="UP000298138">
    <property type="component" value="Unassembled WGS sequence"/>
</dbReference>
<keyword evidence="3" id="KW-1185">Reference proteome</keyword>
<dbReference type="EMBL" id="ML220112">
    <property type="protein sequence ID" value="TGZ84762.1"/>
    <property type="molecule type" value="Genomic_DNA"/>
</dbReference>
<organism evidence="2 3">
    <name type="scientific">Ascodesmis nigricans</name>
    <dbReference type="NCBI Taxonomy" id="341454"/>
    <lineage>
        <taxon>Eukaryota</taxon>
        <taxon>Fungi</taxon>
        <taxon>Dikarya</taxon>
        <taxon>Ascomycota</taxon>
        <taxon>Pezizomycotina</taxon>
        <taxon>Pezizomycetes</taxon>
        <taxon>Pezizales</taxon>
        <taxon>Ascodesmidaceae</taxon>
        <taxon>Ascodesmis</taxon>
    </lineage>
</organism>
<sequence length="65" mass="7422">MTKIPLAQRDRRLSKEWDAAQTPPSKFQRPPHSIFATPASRDGHIARNKIHGFKEKVKELTGKKS</sequence>
<dbReference type="AlphaFoldDB" id="A0A4S2N622"/>
<evidence type="ECO:0000256" key="1">
    <source>
        <dbReference type="SAM" id="MobiDB-lite"/>
    </source>
</evidence>
<dbReference type="InParanoid" id="A0A4S2N622"/>
<feature type="compositionally biased region" description="Basic and acidic residues" evidence="1">
    <location>
        <begin position="8"/>
        <end position="18"/>
    </location>
</feature>
<dbReference type="OrthoDB" id="5395727at2759"/>
<name>A0A4S2N622_9PEZI</name>
<feature type="region of interest" description="Disordered" evidence="1">
    <location>
        <begin position="1"/>
        <end position="41"/>
    </location>
</feature>
<accession>A0A4S2N622</accession>
<evidence type="ECO:0000313" key="3">
    <source>
        <dbReference type="Proteomes" id="UP000298138"/>
    </source>
</evidence>
<gene>
    <name evidence="2" type="ORF">EX30DRAFT_300478</name>
</gene>